<name>A0ABD0LB52_9CAEN</name>
<protein>
    <submittedName>
        <fullName evidence="1">Uncharacterized protein</fullName>
    </submittedName>
</protein>
<proteinExistence type="predicted"/>
<dbReference type="Proteomes" id="UP001519460">
    <property type="component" value="Unassembled WGS sequence"/>
</dbReference>
<keyword evidence="2" id="KW-1185">Reference proteome</keyword>
<accession>A0ABD0LB52</accession>
<comment type="caution">
    <text evidence="1">The sequence shown here is derived from an EMBL/GenBank/DDBJ whole genome shotgun (WGS) entry which is preliminary data.</text>
</comment>
<dbReference type="EMBL" id="JACVVK020000067">
    <property type="protein sequence ID" value="KAK7496465.1"/>
    <property type="molecule type" value="Genomic_DNA"/>
</dbReference>
<gene>
    <name evidence="1" type="ORF">BaRGS_00012387</name>
</gene>
<reference evidence="1 2" key="1">
    <citation type="journal article" date="2023" name="Sci. Data">
        <title>Genome assembly of the Korean intertidal mud-creeper Batillaria attramentaria.</title>
        <authorList>
            <person name="Patra A.K."/>
            <person name="Ho P.T."/>
            <person name="Jun S."/>
            <person name="Lee S.J."/>
            <person name="Kim Y."/>
            <person name="Won Y.J."/>
        </authorList>
    </citation>
    <scope>NUCLEOTIDE SEQUENCE [LARGE SCALE GENOMIC DNA]</scope>
    <source>
        <strain evidence="1">Wonlab-2016</strain>
    </source>
</reference>
<evidence type="ECO:0000313" key="2">
    <source>
        <dbReference type="Proteomes" id="UP001519460"/>
    </source>
</evidence>
<dbReference type="AlphaFoldDB" id="A0ABD0LB52"/>
<sequence length="148" mass="16524">MYSDLTNRPIRAVSCQSLCTDRQLWAFSDKDWVRRKRERVKREVNLPKSKSLLYTPPSQLTGLEWDDREKGTPQVIVPSANQFNCTISGGAVAFGGASLFSNVFCSRSAREVATTHRGMADNQVIALGRSLASNLFSLTRMAPVEVRE</sequence>
<organism evidence="1 2">
    <name type="scientific">Batillaria attramentaria</name>
    <dbReference type="NCBI Taxonomy" id="370345"/>
    <lineage>
        <taxon>Eukaryota</taxon>
        <taxon>Metazoa</taxon>
        <taxon>Spiralia</taxon>
        <taxon>Lophotrochozoa</taxon>
        <taxon>Mollusca</taxon>
        <taxon>Gastropoda</taxon>
        <taxon>Caenogastropoda</taxon>
        <taxon>Sorbeoconcha</taxon>
        <taxon>Cerithioidea</taxon>
        <taxon>Batillariidae</taxon>
        <taxon>Batillaria</taxon>
    </lineage>
</organism>
<evidence type="ECO:0000313" key="1">
    <source>
        <dbReference type="EMBL" id="KAK7496465.1"/>
    </source>
</evidence>